<reference evidence="2 3" key="1">
    <citation type="submission" date="2017-11" db="EMBL/GenBank/DDBJ databases">
        <title>Animal gut microbial communities from fecal samples from Wisconsin, USA.</title>
        <authorList>
            <person name="Neumann A."/>
        </authorList>
    </citation>
    <scope>NUCLEOTIDE SEQUENCE [LARGE SCALE GENOMIC DNA]</scope>
    <source>
        <strain evidence="2 3">UWS3</strain>
    </source>
</reference>
<sequence>MKKFIVPAVLLVLAIALFAFLKADPFQPKLDGVRYLSLREEIDEADMAVFAAADDPDEKKVAIAHRDSLWSVLVAMRNLESDASTPAPVKASAKAKESSVEKESSGTNVFVFIIGGLIALVVIGGVVFFILRNRQEAITRQLEQIRRDNRFKTPKGGLEDPTFVDRTRVHRRSIIDDAKQADETQAASQESSFVTTEDVEFENAKGEIEHPVLRPTAKQRITKAMQSLSDTLAGLAVPKGVHRDPDRVQNVRAQSHNTMKGTAIPKPNPLEMTRFDRERQDKERVIQLNRRGYTPAEIARRTQLSEEQVETVIRVKRETGE</sequence>
<proteinExistence type="predicted"/>
<dbReference type="OrthoDB" id="9813171at2"/>
<comment type="caution">
    <text evidence="2">The sequence shown here is derived from an EMBL/GenBank/DDBJ whole genome shotgun (WGS) entry which is preliminary data.</text>
</comment>
<evidence type="ECO:0000313" key="2">
    <source>
        <dbReference type="EMBL" id="PJJ41557.1"/>
    </source>
</evidence>
<evidence type="ECO:0000256" key="1">
    <source>
        <dbReference type="SAM" id="Phobius"/>
    </source>
</evidence>
<feature type="transmembrane region" description="Helical" evidence="1">
    <location>
        <begin position="109"/>
        <end position="131"/>
    </location>
</feature>
<name>A0A2M9A7G2_9BACT</name>
<organism evidence="2 3">
    <name type="scientific">Hallerella succinigenes</name>
    <dbReference type="NCBI Taxonomy" id="1896222"/>
    <lineage>
        <taxon>Bacteria</taxon>
        <taxon>Pseudomonadati</taxon>
        <taxon>Fibrobacterota</taxon>
        <taxon>Fibrobacteria</taxon>
        <taxon>Fibrobacterales</taxon>
        <taxon>Fibrobacteraceae</taxon>
        <taxon>Hallerella</taxon>
    </lineage>
</organism>
<dbReference type="AlphaFoldDB" id="A0A2M9A7G2"/>
<gene>
    <name evidence="2" type="ORF">BGX16_1535</name>
</gene>
<accession>A0A2M9A7G2</accession>
<keyword evidence="3" id="KW-1185">Reference proteome</keyword>
<keyword evidence="1" id="KW-0472">Membrane</keyword>
<keyword evidence="1" id="KW-0812">Transmembrane</keyword>
<evidence type="ECO:0000313" key="3">
    <source>
        <dbReference type="Proteomes" id="UP000231134"/>
    </source>
</evidence>
<dbReference type="EMBL" id="PGEX01000001">
    <property type="protein sequence ID" value="PJJ41557.1"/>
    <property type="molecule type" value="Genomic_DNA"/>
</dbReference>
<keyword evidence="1" id="KW-1133">Transmembrane helix</keyword>
<dbReference type="Proteomes" id="UP000231134">
    <property type="component" value="Unassembled WGS sequence"/>
</dbReference>
<dbReference type="CDD" id="cd12087">
    <property type="entry name" value="TM_EGFR-like"/>
    <property type="match status" value="1"/>
</dbReference>
<protein>
    <submittedName>
        <fullName evidence="2">Uncharacterized protein</fullName>
    </submittedName>
</protein>